<gene>
    <name evidence="3" type="ORF">Lsan_1934</name>
</gene>
<keyword evidence="1" id="KW-1133">Transmembrane helix</keyword>
<evidence type="ECO:0000259" key="2">
    <source>
        <dbReference type="Pfam" id="PF00899"/>
    </source>
</evidence>
<organism evidence="3 4">
    <name type="scientific">Legionella santicrucis</name>
    <dbReference type="NCBI Taxonomy" id="45074"/>
    <lineage>
        <taxon>Bacteria</taxon>
        <taxon>Pseudomonadati</taxon>
        <taxon>Pseudomonadota</taxon>
        <taxon>Gammaproteobacteria</taxon>
        <taxon>Legionellales</taxon>
        <taxon>Legionellaceae</taxon>
        <taxon>Legionella</taxon>
    </lineage>
</organism>
<protein>
    <submittedName>
        <fullName evidence="3">Thiamine biosynthesis protein ThiF</fullName>
    </submittedName>
</protein>
<feature type="domain" description="THIF-type NAD/FAD binding fold" evidence="2">
    <location>
        <begin position="58"/>
        <end position="220"/>
    </location>
</feature>
<evidence type="ECO:0000313" key="4">
    <source>
        <dbReference type="Proteomes" id="UP000054703"/>
    </source>
</evidence>
<dbReference type="OrthoDB" id="9804286at2"/>
<feature type="transmembrane region" description="Helical" evidence="1">
    <location>
        <begin position="24"/>
        <end position="42"/>
    </location>
</feature>
<dbReference type="EMBL" id="LNYU01000047">
    <property type="protein sequence ID" value="KTD60866.1"/>
    <property type="molecule type" value="Genomic_DNA"/>
</dbReference>
<dbReference type="GO" id="GO:0008641">
    <property type="term" value="F:ubiquitin-like modifier activating enzyme activity"/>
    <property type="evidence" value="ECO:0007669"/>
    <property type="project" value="InterPro"/>
</dbReference>
<dbReference type="Pfam" id="PF00899">
    <property type="entry name" value="ThiF"/>
    <property type="match status" value="1"/>
</dbReference>
<dbReference type="AlphaFoldDB" id="A0A0W0YVI1"/>
<keyword evidence="1" id="KW-0472">Membrane</keyword>
<dbReference type="GO" id="GO:0061504">
    <property type="term" value="P:cyclic threonylcarbamoyladenosine biosynthetic process"/>
    <property type="evidence" value="ECO:0007669"/>
    <property type="project" value="TreeGrafter"/>
</dbReference>
<comment type="caution">
    <text evidence="3">The sequence shown here is derived from an EMBL/GenBank/DDBJ whole genome shotgun (WGS) entry which is preliminary data.</text>
</comment>
<keyword evidence="1" id="KW-0812">Transmembrane</keyword>
<evidence type="ECO:0000313" key="3">
    <source>
        <dbReference type="EMBL" id="KTD60866.1"/>
    </source>
</evidence>
<dbReference type="InterPro" id="IPR045886">
    <property type="entry name" value="ThiF/MoeB/HesA"/>
</dbReference>
<sequence length="301" mass="34535">MTPPLLRMFSIKANSSPKEIRNCYVYYFFLCALIFLSTSVFYKYSIMKDLFNYEELISRNYQYIAPKTQEKIQKTRLVFLGTGLSSTIAECCTRLGFTKIYLQDGDTIEFSNLNRQAFSIHDMHKSKAVALKNKLLAINSLCDIQANTNYIKSIHECSEQINQGDIIINTIDCNKTYFDIIEYARTQNKLVICPFNPGFSGLAVAFNQNSCSSYEFFGINHQYHLNDLEVAKQLFIKYPQINTLKQANQSLDQFLETITTQGYFPQIIIGALMTTALVLTMMIKFLNDEPIALAPDIDFKK</sequence>
<dbReference type="PANTHER" id="PTHR43267:SF3">
    <property type="entry name" value="THIF PROTEIN"/>
    <property type="match status" value="1"/>
</dbReference>
<evidence type="ECO:0000256" key="1">
    <source>
        <dbReference type="SAM" id="Phobius"/>
    </source>
</evidence>
<dbReference type="STRING" id="45074.Lsan_1934"/>
<dbReference type="InterPro" id="IPR000594">
    <property type="entry name" value="ThiF_NAD_FAD-bd"/>
</dbReference>
<dbReference type="Proteomes" id="UP000054703">
    <property type="component" value="Unassembled WGS sequence"/>
</dbReference>
<dbReference type="GO" id="GO:0061503">
    <property type="term" value="F:tRNA threonylcarbamoyladenosine dehydratase"/>
    <property type="evidence" value="ECO:0007669"/>
    <property type="project" value="TreeGrafter"/>
</dbReference>
<dbReference type="Gene3D" id="3.40.50.720">
    <property type="entry name" value="NAD(P)-binding Rossmann-like Domain"/>
    <property type="match status" value="1"/>
</dbReference>
<proteinExistence type="predicted"/>
<dbReference type="PANTHER" id="PTHR43267">
    <property type="entry name" value="TRNA THREONYLCARBAMOYLADENOSINE DEHYDRATASE"/>
    <property type="match status" value="1"/>
</dbReference>
<accession>A0A0W0YVI1</accession>
<name>A0A0W0YVI1_9GAMM</name>
<keyword evidence="4" id="KW-1185">Reference proteome</keyword>
<dbReference type="InterPro" id="IPR035985">
    <property type="entry name" value="Ubiquitin-activating_enz"/>
</dbReference>
<dbReference type="SUPFAM" id="SSF69572">
    <property type="entry name" value="Activating enzymes of the ubiquitin-like proteins"/>
    <property type="match status" value="1"/>
</dbReference>
<reference evidence="3 4" key="1">
    <citation type="submission" date="2015-11" db="EMBL/GenBank/DDBJ databases">
        <title>Genomic analysis of 38 Legionella species identifies large and diverse effector repertoires.</title>
        <authorList>
            <person name="Burstein D."/>
            <person name="Amaro F."/>
            <person name="Zusman T."/>
            <person name="Lifshitz Z."/>
            <person name="Cohen O."/>
            <person name="Gilbert J.A."/>
            <person name="Pupko T."/>
            <person name="Shuman H.A."/>
            <person name="Segal G."/>
        </authorList>
    </citation>
    <scope>NUCLEOTIDE SEQUENCE [LARGE SCALE GENOMIC DNA]</scope>
    <source>
        <strain evidence="3 4">SC-63-C7</strain>
    </source>
</reference>
<dbReference type="PATRIC" id="fig|45074.5.peg.2066"/>